<protein>
    <recommendedName>
        <fullName evidence="4">ABC transporter substrate-binding protein PnrA-like domain-containing protein</fullName>
    </recommendedName>
</protein>
<evidence type="ECO:0000313" key="2">
    <source>
        <dbReference type="EMBL" id="OHB05829.1"/>
    </source>
</evidence>
<gene>
    <name evidence="2" type="ORF">A3B16_02585</name>
</gene>
<name>A0A1G2U8T3_9BACT</name>
<dbReference type="AlphaFoldDB" id="A0A1G2U8T3"/>
<dbReference type="PANTHER" id="PTHR35271">
    <property type="entry name" value="ABC TRANSPORTER, SUBSTRATE-BINDING LIPOPROTEIN-RELATED"/>
    <property type="match status" value="1"/>
</dbReference>
<sequence length="390" mass="42767">MGLMLPYVIYHLRQRPKSGSKFGPPKSKNMQPIKGSRVLMFVGALVIVVATALLFTKIFQAIPPSVPLPSKVLSEPKTIGIISFRQQAKAVEGLKEGLKELGYSNITYKEFIILPSDNMMKEVAANTKTLLGEKVDLIYAGLEFQALPVITTTKEMGNNTPIIFSSAFHDPVAYGLAKSFLSSGNNATGVALNIVEVIQKQLEFLKKIKPDAQKIGVFTDGFMVPPLSDEFYPELRRQAAKFGYEVVEYTTDAPPPQAEAAWHTVAATIKPGDIDVLYHLAGHYFDSQEKSGAQEFAESELASRLKIVMVAPLEDLANGGTFGYSGDYTGAGKQSARMADKIFRGIKPSDIPLEYIKHVSLVVYPTRARQAGVEFPEFILSIADKIITEQ</sequence>
<evidence type="ECO:0000313" key="3">
    <source>
        <dbReference type="Proteomes" id="UP000177722"/>
    </source>
</evidence>
<feature type="transmembrane region" description="Helical" evidence="1">
    <location>
        <begin position="38"/>
        <end position="59"/>
    </location>
</feature>
<evidence type="ECO:0000256" key="1">
    <source>
        <dbReference type="SAM" id="Phobius"/>
    </source>
</evidence>
<keyword evidence="1" id="KW-0812">Transmembrane</keyword>
<dbReference type="PANTHER" id="PTHR35271:SF1">
    <property type="entry name" value="ABC TRANSPORTER, SUBSTRATE-BINDING LIPOPROTEIN"/>
    <property type="match status" value="1"/>
</dbReference>
<evidence type="ECO:0008006" key="4">
    <source>
        <dbReference type="Google" id="ProtNLM"/>
    </source>
</evidence>
<dbReference type="EMBL" id="MHWF01000012">
    <property type="protein sequence ID" value="OHB05829.1"/>
    <property type="molecule type" value="Genomic_DNA"/>
</dbReference>
<dbReference type="CDD" id="cd06325">
    <property type="entry name" value="PBP1_ABC_unchar_transporter"/>
    <property type="match status" value="1"/>
</dbReference>
<reference evidence="2 3" key="1">
    <citation type="journal article" date="2016" name="Nat. Commun.">
        <title>Thousands of microbial genomes shed light on interconnected biogeochemical processes in an aquifer system.</title>
        <authorList>
            <person name="Anantharaman K."/>
            <person name="Brown C.T."/>
            <person name="Hug L.A."/>
            <person name="Sharon I."/>
            <person name="Castelle C.J."/>
            <person name="Probst A.J."/>
            <person name="Thomas B.C."/>
            <person name="Singh A."/>
            <person name="Wilkins M.J."/>
            <person name="Karaoz U."/>
            <person name="Brodie E.L."/>
            <person name="Williams K.H."/>
            <person name="Hubbard S.S."/>
            <person name="Banfield J.F."/>
        </authorList>
    </citation>
    <scope>NUCLEOTIDE SEQUENCE [LARGE SCALE GENOMIC DNA]</scope>
</reference>
<comment type="caution">
    <text evidence="2">The sequence shown here is derived from an EMBL/GenBank/DDBJ whole genome shotgun (WGS) entry which is preliminary data.</text>
</comment>
<dbReference type="Gene3D" id="3.40.50.2300">
    <property type="match status" value="2"/>
</dbReference>
<dbReference type="Pfam" id="PF04392">
    <property type="entry name" value="ABC_sub_bind"/>
    <property type="match status" value="1"/>
</dbReference>
<accession>A0A1G2U8T3</accession>
<dbReference type="Proteomes" id="UP000177722">
    <property type="component" value="Unassembled WGS sequence"/>
</dbReference>
<organism evidence="2 3">
    <name type="scientific">Candidatus Zambryskibacteria bacterium RIFCSPLOWO2_01_FULL_45_43</name>
    <dbReference type="NCBI Taxonomy" id="1802762"/>
    <lineage>
        <taxon>Bacteria</taxon>
        <taxon>Candidatus Zambryskiibacteriota</taxon>
    </lineage>
</organism>
<keyword evidence="1" id="KW-1133">Transmembrane helix</keyword>
<proteinExistence type="predicted"/>
<dbReference type="InterPro" id="IPR007487">
    <property type="entry name" value="ABC_transpt-TYRBP-like"/>
</dbReference>
<keyword evidence="1" id="KW-0472">Membrane</keyword>